<evidence type="ECO:0000313" key="2">
    <source>
        <dbReference type="Proteomes" id="UP000032180"/>
    </source>
</evidence>
<evidence type="ECO:0000313" key="1">
    <source>
        <dbReference type="EnsemblPlants" id="LPERR12G16680.1"/>
    </source>
</evidence>
<reference evidence="1 2" key="1">
    <citation type="submission" date="2012-08" db="EMBL/GenBank/DDBJ databases">
        <title>Oryza genome evolution.</title>
        <authorList>
            <person name="Wing R.A."/>
        </authorList>
    </citation>
    <scope>NUCLEOTIDE SEQUENCE</scope>
</reference>
<organism evidence="1 2">
    <name type="scientific">Leersia perrieri</name>
    <dbReference type="NCBI Taxonomy" id="77586"/>
    <lineage>
        <taxon>Eukaryota</taxon>
        <taxon>Viridiplantae</taxon>
        <taxon>Streptophyta</taxon>
        <taxon>Embryophyta</taxon>
        <taxon>Tracheophyta</taxon>
        <taxon>Spermatophyta</taxon>
        <taxon>Magnoliopsida</taxon>
        <taxon>Liliopsida</taxon>
        <taxon>Poales</taxon>
        <taxon>Poaceae</taxon>
        <taxon>BOP clade</taxon>
        <taxon>Oryzoideae</taxon>
        <taxon>Oryzeae</taxon>
        <taxon>Oryzinae</taxon>
        <taxon>Leersia</taxon>
    </lineage>
</organism>
<reference evidence="1" key="3">
    <citation type="submission" date="2015-04" db="UniProtKB">
        <authorList>
            <consortium name="EnsemblPlants"/>
        </authorList>
    </citation>
    <scope>IDENTIFICATION</scope>
</reference>
<protein>
    <submittedName>
        <fullName evidence="1">Uncharacterized protein</fullName>
    </submittedName>
</protein>
<proteinExistence type="predicted"/>
<dbReference type="Gramene" id="LPERR12G16680.1">
    <property type="protein sequence ID" value="LPERR12G16680.1"/>
    <property type="gene ID" value="LPERR12G16680"/>
</dbReference>
<accession>A0A0D9Y1S2</accession>
<keyword evidence="2" id="KW-1185">Reference proteome</keyword>
<dbReference type="AlphaFoldDB" id="A0A0D9Y1S2"/>
<dbReference type="HOGENOM" id="CLU_169902_0_0_1"/>
<name>A0A0D9Y1S2_9ORYZ</name>
<sequence>MHTCLQSRTNNVIGFASAHRLADNYACFYIVIGIDSSPSSSRPVHGRLDHPAKYTTTTRFFTMFVFNHVYYAIKLWVTTVSSSRATVSLHVVHLH</sequence>
<dbReference type="Proteomes" id="UP000032180">
    <property type="component" value="Chromosome 12"/>
</dbReference>
<reference evidence="2" key="2">
    <citation type="submission" date="2013-12" db="EMBL/GenBank/DDBJ databases">
        <authorList>
            <person name="Yu Y."/>
            <person name="Lee S."/>
            <person name="de Baynast K."/>
            <person name="Wissotski M."/>
            <person name="Liu L."/>
            <person name="Talag J."/>
            <person name="Goicoechea J."/>
            <person name="Angelova A."/>
            <person name="Jetty R."/>
            <person name="Kudrna D."/>
            <person name="Golser W."/>
            <person name="Rivera L."/>
            <person name="Zhang J."/>
            <person name="Wing R."/>
        </authorList>
    </citation>
    <scope>NUCLEOTIDE SEQUENCE</scope>
</reference>
<dbReference type="EnsemblPlants" id="LPERR12G16680.1">
    <property type="protein sequence ID" value="LPERR12G16680.1"/>
    <property type="gene ID" value="LPERR12G16680"/>
</dbReference>